<evidence type="ECO:0000259" key="4">
    <source>
        <dbReference type="Pfam" id="PF01412"/>
    </source>
</evidence>
<name>A0A3P8J4E6_9TREM</name>
<proteinExistence type="predicted"/>
<dbReference type="GO" id="GO:0008270">
    <property type="term" value="F:zinc ion binding"/>
    <property type="evidence" value="ECO:0007669"/>
    <property type="project" value="UniProtKB-KW"/>
</dbReference>
<evidence type="ECO:0000313" key="6">
    <source>
        <dbReference type="Proteomes" id="UP000272942"/>
    </source>
</evidence>
<evidence type="ECO:0000256" key="1">
    <source>
        <dbReference type="ARBA" id="ARBA00022723"/>
    </source>
</evidence>
<evidence type="ECO:0000313" key="5">
    <source>
        <dbReference type="EMBL" id="VDP94995.1"/>
    </source>
</evidence>
<dbReference type="PANTHER" id="PTHR23180">
    <property type="entry name" value="CENTAURIN/ARF"/>
    <property type="match status" value="1"/>
</dbReference>
<accession>A0A3P8J4E6</accession>
<dbReference type="SUPFAM" id="SSF57863">
    <property type="entry name" value="ArfGap/RecO-like zinc finger"/>
    <property type="match status" value="1"/>
</dbReference>
<evidence type="ECO:0000256" key="2">
    <source>
        <dbReference type="ARBA" id="ARBA00022771"/>
    </source>
</evidence>
<dbReference type="InterPro" id="IPR038508">
    <property type="entry name" value="ArfGAP_dom_sf"/>
</dbReference>
<keyword evidence="6" id="KW-1185">Reference proteome</keyword>
<dbReference type="Proteomes" id="UP000272942">
    <property type="component" value="Unassembled WGS sequence"/>
</dbReference>
<dbReference type="InterPro" id="IPR001164">
    <property type="entry name" value="ArfGAP_dom"/>
</dbReference>
<dbReference type="PANTHER" id="PTHR23180:SF160">
    <property type="entry name" value="ADP-RIBOSYLATION FACTOR GTPASE-ACTIVATING PROTEIN EFFECTOR PROTEIN 1"/>
    <property type="match status" value="1"/>
</dbReference>
<dbReference type="EMBL" id="UZAN01070868">
    <property type="protein sequence ID" value="VDP94995.1"/>
    <property type="molecule type" value="Genomic_DNA"/>
</dbReference>
<keyword evidence="3" id="KW-0862">Zinc</keyword>
<organism evidence="5 6">
    <name type="scientific">Echinostoma caproni</name>
    <dbReference type="NCBI Taxonomy" id="27848"/>
    <lineage>
        <taxon>Eukaryota</taxon>
        <taxon>Metazoa</taxon>
        <taxon>Spiralia</taxon>
        <taxon>Lophotrochozoa</taxon>
        <taxon>Platyhelminthes</taxon>
        <taxon>Trematoda</taxon>
        <taxon>Digenea</taxon>
        <taxon>Plagiorchiida</taxon>
        <taxon>Echinostomata</taxon>
        <taxon>Echinostomatoidea</taxon>
        <taxon>Echinostomatidae</taxon>
        <taxon>Echinostoma</taxon>
    </lineage>
</organism>
<evidence type="ECO:0000256" key="3">
    <source>
        <dbReference type="ARBA" id="ARBA00022833"/>
    </source>
</evidence>
<keyword evidence="2" id="KW-0863">Zinc-finger</keyword>
<dbReference type="Pfam" id="PF01412">
    <property type="entry name" value="ArfGap"/>
    <property type="match status" value="1"/>
</dbReference>
<dbReference type="GO" id="GO:0005096">
    <property type="term" value="F:GTPase activator activity"/>
    <property type="evidence" value="ECO:0007669"/>
    <property type="project" value="InterPro"/>
</dbReference>
<dbReference type="OrthoDB" id="10070851at2759"/>
<protein>
    <recommendedName>
        <fullName evidence="4">Arf-GAP domain-containing protein</fullName>
    </recommendedName>
</protein>
<dbReference type="InterPro" id="IPR045258">
    <property type="entry name" value="ACAP1/2/3-like"/>
</dbReference>
<feature type="domain" description="Arf-GAP" evidence="4">
    <location>
        <begin position="2"/>
        <end position="63"/>
    </location>
</feature>
<reference evidence="5 6" key="1">
    <citation type="submission" date="2018-11" db="EMBL/GenBank/DDBJ databases">
        <authorList>
            <consortium name="Pathogen Informatics"/>
        </authorList>
    </citation>
    <scope>NUCLEOTIDE SEQUENCE [LARGE SCALE GENOMIC DNA]</scope>
    <source>
        <strain evidence="5 6">Egypt</strain>
    </source>
</reference>
<sequence>MTLDNWEPEQLHVMLNLGNRLVNMIYEADMRRDSSGLSRPTAHSSSEHRRQWARAKWAQCQFARLPAAETDLENMTSDWIRQLYNTWCELREQHQQHLSSTGTPSPGPRAHSKLDHVLEVNDFSKRRTATRQSHRRAILSK</sequence>
<keyword evidence="1" id="KW-0479">Metal-binding</keyword>
<dbReference type="InterPro" id="IPR037278">
    <property type="entry name" value="ARFGAP/RecO"/>
</dbReference>
<dbReference type="AlphaFoldDB" id="A0A3P8J4E6"/>
<gene>
    <name evidence="5" type="ORF">ECPE_LOCUS17690</name>
</gene>
<dbReference type="Gene3D" id="1.10.220.150">
    <property type="entry name" value="Arf GTPase activating protein"/>
    <property type="match status" value="1"/>
</dbReference>